<organism evidence="10 11">
    <name type="scientific">Ciona savignyi</name>
    <name type="common">Pacific transparent sea squirt</name>
    <dbReference type="NCBI Taxonomy" id="51511"/>
    <lineage>
        <taxon>Eukaryota</taxon>
        <taxon>Metazoa</taxon>
        <taxon>Chordata</taxon>
        <taxon>Tunicata</taxon>
        <taxon>Ascidiacea</taxon>
        <taxon>Phlebobranchia</taxon>
        <taxon>Cionidae</taxon>
        <taxon>Ciona</taxon>
    </lineage>
</organism>
<evidence type="ECO:0000256" key="3">
    <source>
        <dbReference type="ARBA" id="ARBA00008482"/>
    </source>
</evidence>
<dbReference type="Pfam" id="PF18392">
    <property type="entry name" value="CSN7a_helixI"/>
    <property type="match status" value="1"/>
</dbReference>
<evidence type="ECO:0000256" key="2">
    <source>
        <dbReference type="ARBA" id="ARBA00004496"/>
    </source>
</evidence>
<evidence type="ECO:0000313" key="11">
    <source>
        <dbReference type="Proteomes" id="UP000007875"/>
    </source>
</evidence>
<dbReference type="STRING" id="51511.ENSCSAVP00000003585"/>
<dbReference type="PANTHER" id="PTHR15350">
    <property type="entry name" value="COP9 SIGNALOSOME COMPLEX SUBUNIT 7/DENDRITIC CELL PROTEIN GA17"/>
    <property type="match status" value="1"/>
</dbReference>
<sequence>MDNQVDKKKGTADCLNKNAQIVQFLLLAKSTRGAALKKLIEQVLEVGGVYVFGELLELECIQQLSHSDYDKHFKLLQVFAYGTFQDYVNQASGLPPLTALMKKKLQLLTVVSLSAKSKYVSYPLLLKELHMNNIRELEDLLISAIYANIIQGRLDQQNSRLEVDWAMGRDVRSEDMDCIINTLGTWCSSCENILSSIETQTASANAYLNEETLRRAKIVTEVENIMSTIKKTSSHEMDLSTSDTRIATHPAPSSGVEIKPKKSKVKGLRGSGMKLWPSKSS</sequence>
<reference evidence="10" key="2">
    <citation type="submission" date="2025-08" db="UniProtKB">
        <authorList>
            <consortium name="Ensembl"/>
        </authorList>
    </citation>
    <scope>IDENTIFICATION</scope>
</reference>
<dbReference type="SMART" id="SM00088">
    <property type="entry name" value="PINT"/>
    <property type="match status" value="1"/>
</dbReference>
<dbReference type="Ensembl" id="ENSCSAVT00000003640.1">
    <property type="protein sequence ID" value="ENSCSAVP00000003585.1"/>
    <property type="gene ID" value="ENSCSAVG00000002133.1"/>
</dbReference>
<feature type="domain" description="PCI" evidence="9">
    <location>
        <begin position="12"/>
        <end position="168"/>
    </location>
</feature>
<dbReference type="GO" id="GO:0005737">
    <property type="term" value="C:cytoplasm"/>
    <property type="evidence" value="ECO:0007669"/>
    <property type="project" value="UniProtKB-SubCell"/>
</dbReference>
<dbReference type="InterPro" id="IPR000717">
    <property type="entry name" value="PCI_dom"/>
</dbReference>
<accession>H2YE37</accession>
<evidence type="ECO:0000256" key="6">
    <source>
        <dbReference type="ARBA" id="ARBA00023242"/>
    </source>
</evidence>
<evidence type="ECO:0000256" key="1">
    <source>
        <dbReference type="ARBA" id="ARBA00004123"/>
    </source>
</evidence>
<keyword evidence="11" id="KW-1185">Reference proteome</keyword>
<dbReference type="InterPro" id="IPR041481">
    <property type="entry name" value="CSN7_helixI"/>
</dbReference>
<dbReference type="Proteomes" id="UP000007875">
    <property type="component" value="Unassembled WGS sequence"/>
</dbReference>
<dbReference type="AlphaFoldDB" id="H2YE37"/>
<feature type="region of interest" description="Disordered" evidence="8">
    <location>
        <begin position="245"/>
        <end position="281"/>
    </location>
</feature>
<dbReference type="Pfam" id="PF22061">
    <property type="entry name" value="CSN7_HB_subdom"/>
    <property type="match status" value="1"/>
</dbReference>
<comment type="subcellular location">
    <subcellularLocation>
        <location evidence="2">Cytoplasm</location>
    </subcellularLocation>
    <subcellularLocation>
        <location evidence="1">Nucleus</location>
    </subcellularLocation>
</comment>
<proteinExistence type="inferred from homology"/>
<keyword evidence="5" id="KW-0736">Signalosome</keyword>
<dbReference type="eggNOG" id="KOG3250">
    <property type="taxonomic scope" value="Eukaryota"/>
</dbReference>
<evidence type="ECO:0000256" key="8">
    <source>
        <dbReference type="SAM" id="MobiDB-lite"/>
    </source>
</evidence>
<comment type="similarity">
    <text evidence="3">Belongs to the CSN7/EIF3M family. CSN7 subfamily.</text>
</comment>
<dbReference type="GeneTree" id="ENSGT00940000169585"/>
<dbReference type="OMA" id="GTYKQFR"/>
<dbReference type="GO" id="GO:0008180">
    <property type="term" value="C:COP9 signalosome"/>
    <property type="evidence" value="ECO:0007669"/>
    <property type="project" value="UniProtKB-KW"/>
</dbReference>
<keyword evidence="4" id="KW-0963">Cytoplasm</keyword>
<evidence type="ECO:0000259" key="9">
    <source>
        <dbReference type="PROSITE" id="PS50250"/>
    </source>
</evidence>
<evidence type="ECO:0000256" key="5">
    <source>
        <dbReference type="ARBA" id="ARBA00022790"/>
    </source>
</evidence>
<evidence type="ECO:0000313" key="10">
    <source>
        <dbReference type="Ensembl" id="ENSCSAVP00000003585.1"/>
    </source>
</evidence>
<evidence type="ECO:0000256" key="4">
    <source>
        <dbReference type="ARBA" id="ARBA00022490"/>
    </source>
</evidence>
<dbReference type="GO" id="GO:0010387">
    <property type="term" value="P:COP9 signalosome assembly"/>
    <property type="evidence" value="ECO:0007669"/>
    <property type="project" value="InterPro"/>
</dbReference>
<dbReference type="Pfam" id="PF01399">
    <property type="entry name" value="PCI"/>
    <property type="match status" value="1"/>
</dbReference>
<name>H2YE37_CIOSA</name>
<evidence type="ECO:0000256" key="7">
    <source>
        <dbReference type="ARBA" id="ARBA00025037"/>
    </source>
</evidence>
<dbReference type="InParanoid" id="H2YE37"/>
<dbReference type="FunCoup" id="H2YE37">
    <property type="interactions" value="351"/>
</dbReference>
<comment type="function">
    <text evidence="7">Component of the COP9 signalosome complex (CSN), a complex involved in various cellular and developmental processes. The CSN complex is an essential regulator of the ubiquitin (Ubl) conjugation pathway by mediating the deneddylation of the cullin subunits of SCF-type E3 ligase complexes, leading to decrease the Ubl ligase activity of SCF-type complexes such as SCF, CSA or DDB2. The complex is also involved in phosphorylation of p53/TP53, JUN, I-kappa-B-alpha/NFKBIA, ITPK1 and IRF8/ICSBP, possibly via its association with CK2 and PKD kinases. CSN-dependent phosphorylation of TP53 and JUN promotes and protects degradation by the Ubl system, respectively.</text>
</comment>
<dbReference type="PROSITE" id="PS50250">
    <property type="entry name" value="PCI"/>
    <property type="match status" value="1"/>
</dbReference>
<dbReference type="HOGENOM" id="CLU_054426_2_0_1"/>
<dbReference type="InterPro" id="IPR045237">
    <property type="entry name" value="COPS7/eIF3m"/>
</dbReference>
<reference evidence="11" key="1">
    <citation type="submission" date="2003-08" db="EMBL/GenBank/DDBJ databases">
        <authorList>
            <person name="Birren B."/>
            <person name="Nusbaum C."/>
            <person name="Abebe A."/>
            <person name="Abouelleil A."/>
            <person name="Adekoya E."/>
            <person name="Ait-zahra M."/>
            <person name="Allen N."/>
            <person name="Allen T."/>
            <person name="An P."/>
            <person name="Anderson M."/>
            <person name="Anderson S."/>
            <person name="Arachchi H."/>
            <person name="Armbruster J."/>
            <person name="Bachantsang P."/>
            <person name="Baldwin J."/>
            <person name="Barry A."/>
            <person name="Bayul T."/>
            <person name="Blitshsteyn B."/>
            <person name="Bloom T."/>
            <person name="Blye J."/>
            <person name="Boguslavskiy L."/>
            <person name="Borowsky M."/>
            <person name="Boukhgalter B."/>
            <person name="Brunache A."/>
            <person name="Butler J."/>
            <person name="Calixte N."/>
            <person name="Calvo S."/>
            <person name="Camarata J."/>
            <person name="Campo K."/>
            <person name="Chang J."/>
            <person name="Cheshatsang Y."/>
            <person name="Citroen M."/>
            <person name="Collymore A."/>
            <person name="Considine T."/>
            <person name="Cook A."/>
            <person name="Cooke P."/>
            <person name="Corum B."/>
            <person name="Cuomo C."/>
            <person name="David R."/>
            <person name="Dawoe T."/>
            <person name="Degray S."/>
            <person name="Dodge S."/>
            <person name="Dooley K."/>
            <person name="Dorje P."/>
            <person name="Dorjee K."/>
            <person name="Dorris L."/>
            <person name="Duffey N."/>
            <person name="Dupes A."/>
            <person name="Elkins T."/>
            <person name="Engels R."/>
            <person name="Erickson J."/>
            <person name="Farina A."/>
            <person name="Faro S."/>
            <person name="Ferreira P."/>
            <person name="Fischer H."/>
            <person name="Fitzgerald M."/>
            <person name="Foley K."/>
            <person name="Gage D."/>
            <person name="Galagan J."/>
            <person name="Gearin G."/>
            <person name="Gnerre S."/>
            <person name="Gnirke A."/>
            <person name="Goyette A."/>
            <person name="Graham J."/>
            <person name="Grandbois E."/>
            <person name="Gyaltsen K."/>
            <person name="Hafez N."/>
            <person name="Hagopian D."/>
            <person name="Hagos B."/>
            <person name="Hall J."/>
            <person name="Hatcher B."/>
            <person name="Heller A."/>
            <person name="Higgins H."/>
            <person name="Honan T."/>
            <person name="Horn A."/>
            <person name="Houde N."/>
            <person name="Hughes L."/>
            <person name="Hulme W."/>
            <person name="Husby E."/>
            <person name="Iliev I."/>
            <person name="Jaffe D."/>
            <person name="Jones C."/>
            <person name="Kamal M."/>
            <person name="Kamat A."/>
            <person name="Kamvysselis M."/>
            <person name="Karlsson E."/>
            <person name="Kells C."/>
            <person name="Kieu A."/>
            <person name="Kisner P."/>
            <person name="Kodira C."/>
            <person name="Kulbokas E."/>
            <person name="Labutti K."/>
            <person name="Lama D."/>
            <person name="Landers T."/>
            <person name="Leger J."/>
            <person name="Levine S."/>
            <person name="Lewis D."/>
            <person name="Lewis T."/>
            <person name="Lindblad-toh K."/>
            <person name="Liu X."/>
            <person name="Lokyitsang T."/>
            <person name="Lokyitsang Y."/>
            <person name="Lucien O."/>
            <person name="Lui A."/>
            <person name="Ma L.J."/>
            <person name="Mabbitt R."/>
            <person name="Macdonald J."/>
            <person name="Maclean C."/>
            <person name="Major J."/>
            <person name="Manning J."/>
            <person name="Marabella R."/>
            <person name="Maru K."/>
            <person name="Matthews C."/>
            <person name="Mauceli E."/>
            <person name="Mccarthy M."/>
            <person name="Mcdonough S."/>
            <person name="Mcghee T."/>
            <person name="Meldrim J."/>
            <person name="Meneus L."/>
            <person name="Mesirov J."/>
            <person name="Mihalev A."/>
            <person name="Mihova T."/>
            <person name="Mikkelsen T."/>
            <person name="Mlenga V."/>
            <person name="Moru K."/>
            <person name="Mozes J."/>
            <person name="Mulrain L."/>
            <person name="Munson G."/>
            <person name="Naylor J."/>
            <person name="Newes C."/>
            <person name="Nguyen C."/>
            <person name="Nguyen N."/>
            <person name="Nguyen T."/>
            <person name="Nicol R."/>
            <person name="Nielsen C."/>
            <person name="Nizzari M."/>
            <person name="Norbu C."/>
            <person name="Norbu N."/>
            <person name="O'donnell P."/>
            <person name="Okoawo O."/>
            <person name="O'leary S."/>
            <person name="Omotosho B."/>
            <person name="O'neill K."/>
            <person name="Osman S."/>
            <person name="Parker S."/>
            <person name="Perrin D."/>
            <person name="Phunkhang P."/>
            <person name="Piqani B."/>
            <person name="Purcell S."/>
            <person name="Rachupka T."/>
            <person name="Ramasamy U."/>
            <person name="Rameau R."/>
            <person name="Ray V."/>
            <person name="Raymond C."/>
            <person name="Retta R."/>
            <person name="Richardson S."/>
            <person name="Rise C."/>
            <person name="Rodriguez J."/>
            <person name="Rogers J."/>
            <person name="Rogov P."/>
            <person name="Rutman M."/>
            <person name="Schupbach R."/>
            <person name="Seaman C."/>
            <person name="Settipalli S."/>
            <person name="Sharpe T."/>
            <person name="Sheridan J."/>
            <person name="Sherpa N."/>
            <person name="Shi J."/>
            <person name="Smirnov S."/>
            <person name="Smith C."/>
            <person name="Sougnez C."/>
            <person name="Spencer B."/>
            <person name="Stalker J."/>
            <person name="Stange-thomann N."/>
            <person name="Stavropoulos S."/>
            <person name="Stetson K."/>
            <person name="Stone C."/>
            <person name="Stone S."/>
            <person name="Stubbs M."/>
            <person name="Talamas J."/>
            <person name="Tchuinga P."/>
            <person name="Tenzing P."/>
            <person name="Tesfaye S."/>
            <person name="Theodore J."/>
            <person name="Thoulutsang Y."/>
            <person name="Topham K."/>
            <person name="Towey S."/>
            <person name="Tsamla T."/>
            <person name="Tsomo N."/>
            <person name="Vallee D."/>
            <person name="Vassiliev H."/>
            <person name="Venkataraman V."/>
            <person name="Vinson J."/>
            <person name="Vo A."/>
            <person name="Wade C."/>
            <person name="Wang S."/>
            <person name="Wangchuk T."/>
            <person name="Wangdi T."/>
            <person name="Whittaker C."/>
            <person name="Wilkinson J."/>
            <person name="Wu Y."/>
            <person name="Wyman D."/>
            <person name="Yadav S."/>
            <person name="Yang S."/>
            <person name="Yang X."/>
            <person name="Yeager S."/>
            <person name="Yee E."/>
            <person name="Young G."/>
            <person name="Zainoun J."/>
            <person name="Zembeck L."/>
            <person name="Zimmer A."/>
            <person name="Zody M."/>
            <person name="Lander E."/>
        </authorList>
    </citation>
    <scope>NUCLEOTIDE SEQUENCE [LARGE SCALE GENOMIC DNA]</scope>
</reference>
<reference evidence="10" key="3">
    <citation type="submission" date="2025-09" db="UniProtKB">
        <authorList>
            <consortium name="Ensembl"/>
        </authorList>
    </citation>
    <scope>IDENTIFICATION</scope>
</reference>
<protein>
    <recommendedName>
        <fullName evidence="9">PCI domain-containing protein</fullName>
    </recommendedName>
</protein>
<dbReference type="PANTHER" id="PTHR15350:SF5">
    <property type="entry name" value="COP9 SIGNALOSOME COMPLEX SUBUNIT 7"/>
    <property type="match status" value="1"/>
</dbReference>
<keyword evidence="6" id="KW-0539">Nucleus</keyword>